<dbReference type="EC" id="3.2.1.86" evidence="5"/>
<accession>A0A380EC93</accession>
<dbReference type="PANTHER" id="PTHR10353">
    <property type="entry name" value="GLYCOSYL HYDROLASE"/>
    <property type="match status" value="1"/>
</dbReference>
<evidence type="ECO:0000256" key="1">
    <source>
        <dbReference type="ARBA" id="ARBA00010838"/>
    </source>
</evidence>
<keyword evidence="5" id="KW-0378">Hydrolase</keyword>
<dbReference type="AlphaFoldDB" id="A0A380EC93"/>
<dbReference type="SUPFAM" id="SSF51445">
    <property type="entry name" value="(Trans)glycosidases"/>
    <property type="match status" value="1"/>
</dbReference>
<dbReference type="InterPro" id="IPR001360">
    <property type="entry name" value="Glyco_hydro_1"/>
</dbReference>
<proteinExistence type="inferred from homology"/>
<dbReference type="Gene3D" id="3.20.20.80">
    <property type="entry name" value="Glycosidases"/>
    <property type="match status" value="1"/>
</dbReference>
<feature type="active site" description="Nucleophile" evidence="3">
    <location>
        <position position="89"/>
    </location>
</feature>
<reference evidence="5 6" key="1">
    <citation type="submission" date="2018-06" db="EMBL/GenBank/DDBJ databases">
        <authorList>
            <consortium name="Pathogen Informatics"/>
            <person name="Doyle S."/>
        </authorList>
    </citation>
    <scope>NUCLEOTIDE SEQUENCE [LARGE SCALE GENOMIC DNA]</scope>
    <source>
        <strain evidence="5 6">NCTC10702</strain>
    </source>
</reference>
<dbReference type="Pfam" id="PF00232">
    <property type="entry name" value="Glyco_hydro_1"/>
    <property type="match status" value="1"/>
</dbReference>
<organism evidence="5 6">
    <name type="scientific">Staphylococcus aureus</name>
    <dbReference type="NCBI Taxonomy" id="1280"/>
    <lineage>
        <taxon>Bacteria</taxon>
        <taxon>Bacillati</taxon>
        <taxon>Bacillota</taxon>
        <taxon>Bacilli</taxon>
        <taxon>Bacillales</taxon>
        <taxon>Staphylococcaceae</taxon>
        <taxon>Staphylococcus</taxon>
    </lineage>
</organism>
<dbReference type="Proteomes" id="UP000254116">
    <property type="component" value="Unassembled WGS sequence"/>
</dbReference>
<dbReference type="GO" id="GO:0008706">
    <property type="term" value="F:6-phospho-beta-glucosidase activity"/>
    <property type="evidence" value="ECO:0007669"/>
    <property type="project" value="UniProtKB-EC"/>
</dbReference>
<dbReference type="GO" id="GO:0005829">
    <property type="term" value="C:cytosol"/>
    <property type="evidence" value="ECO:0007669"/>
    <property type="project" value="TreeGrafter"/>
</dbReference>
<gene>
    <name evidence="5" type="primary">bglA_3</name>
    <name evidence="5" type="ORF">NCTC10702_00479</name>
</gene>
<evidence type="ECO:0000256" key="4">
    <source>
        <dbReference type="RuleBase" id="RU003690"/>
    </source>
</evidence>
<dbReference type="PANTHER" id="PTHR10353:SF85">
    <property type="entry name" value="ARYL-PHOSPHO-BETA-D-GLUCOSIDASE BGLA"/>
    <property type="match status" value="1"/>
</dbReference>
<protein>
    <submittedName>
        <fullName evidence="5">6-phospho-beta-glucosidase</fullName>
        <ecNumber evidence="5">3.2.1.86</ecNumber>
    </submittedName>
</protein>
<dbReference type="PROSITE" id="PS00572">
    <property type="entry name" value="GLYCOSYL_HYDROL_F1_1"/>
    <property type="match status" value="1"/>
</dbReference>
<dbReference type="EMBL" id="UHBY01000003">
    <property type="protein sequence ID" value="SUL31248.1"/>
    <property type="molecule type" value="Genomic_DNA"/>
</dbReference>
<dbReference type="InterPro" id="IPR018120">
    <property type="entry name" value="Glyco_hydro_1_AS"/>
</dbReference>
<evidence type="ECO:0000313" key="5">
    <source>
        <dbReference type="EMBL" id="SUL31248.1"/>
    </source>
</evidence>
<comment type="similarity">
    <text evidence="1 4">Belongs to the glycosyl hydrolase 1 family.</text>
</comment>
<evidence type="ECO:0000313" key="6">
    <source>
        <dbReference type="Proteomes" id="UP000254116"/>
    </source>
</evidence>
<evidence type="ECO:0000256" key="2">
    <source>
        <dbReference type="ARBA" id="ARBA00023295"/>
    </source>
</evidence>
<evidence type="ECO:0000256" key="3">
    <source>
        <dbReference type="PROSITE-ProRule" id="PRU10055"/>
    </source>
</evidence>
<name>A0A380EC93_STAAU</name>
<sequence>MLDGKKGTTVFYSRGTVDYIGFSYYMSTAVKHDVDTTVENNIVNGGLNHSVENPHIATSDWGWAIDPDGLRYTLNVLYDRYQLPLFIVENGFGAVDEVVDGHIHDDYRIEYLKAHITAAIEAVDQDGVDLIGYTPWGNH</sequence>
<keyword evidence="2 5" id="KW-0326">Glycosidase</keyword>
<dbReference type="GO" id="GO:0016052">
    <property type="term" value="P:carbohydrate catabolic process"/>
    <property type="evidence" value="ECO:0007669"/>
    <property type="project" value="TreeGrafter"/>
</dbReference>
<dbReference type="PRINTS" id="PR00131">
    <property type="entry name" value="GLHYDRLASE1"/>
</dbReference>
<dbReference type="InterPro" id="IPR017853">
    <property type="entry name" value="GH"/>
</dbReference>